<dbReference type="SMART" id="SM00184">
    <property type="entry name" value="RING"/>
    <property type="match status" value="1"/>
</dbReference>
<keyword evidence="12" id="KW-1185">Reference proteome</keyword>
<dbReference type="GO" id="GO:0061630">
    <property type="term" value="F:ubiquitin protein ligase activity"/>
    <property type="evidence" value="ECO:0007669"/>
    <property type="project" value="UniProtKB-EC"/>
</dbReference>
<dbReference type="InterPro" id="IPR045191">
    <property type="entry name" value="MBR1/2-like"/>
</dbReference>
<keyword evidence="6" id="KW-0833">Ubl conjugation pathway</keyword>
<gene>
    <name evidence="11" type="ORF">M6B38_147730</name>
</gene>
<evidence type="ECO:0000259" key="10">
    <source>
        <dbReference type="PROSITE" id="PS50089"/>
    </source>
</evidence>
<dbReference type="EC" id="2.3.2.27" evidence="2"/>
<dbReference type="InterPro" id="IPR001841">
    <property type="entry name" value="Znf_RING"/>
</dbReference>
<evidence type="ECO:0000256" key="1">
    <source>
        <dbReference type="ARBA" id="ARBA00000900"/>
    </source>
</evidence>
<evidence type="ECO:0000256" key="9">
    <source>
        <dbReference type="SAM" id="MobiDB-lite"/>
    </source>
</evidence>
<evidence type="ECO:0000256" key="3">
    <source>
        <dbReference type="ARBA" id="ARBA00022679"/>
    </source>
</evidence>
<evidence type="ECO:0000256" key="7">
    <source>
        <dbReference type="ARBA" id="ARBA00022833"/>
    </source>
</evidence>
<dbReference type="PANTHER" id="PTHR22937:SF65">
    <property type="entry name" value="E3 UBIQUITIN-PROTEIN LIGASE ARK2C"/>
    <property type="match status" value="1"/>
</dbReference>
<evidence type="ECO:0000313" key="11">
    <source>
        <dbReference type="EMBL" id="KAJ6812476.1"/>
    </source>
</evidence>
<feature type="compositionally biased region" description="Polar residues" evidence="9">
    <location>
        <begin position="203"/>
        <end position="217"/>
    </location>
</feature>
<dbReference type="AlphaFoldDB" id="A0AAX6F801"/>
<dbReference type="PROSITE" id="PS50089">
    <property type="entry name" value="ZF_RING_2"/>
    <property type="match status" value="1"/>
</dbReference>
<keyword evidence="7" id="KW-0862">Zinc</keyword>
<dbReference type="Pfam" id="PF13639">
    <property type="entry name" value="zf-RING_2"/>
    <property type="match status" value="1"/>
</dbReference>
<evidence type="ECO:0000256" key="2">
    <source>
        <dbReference type="ARBA" id="ARBA00012483"/>
    </source>
</evidence>
<reference evidence="11" key="1">
    <citation type="journal article" date="2023" name="GigaByte">
        <title>Genome assembly of the bearded iris, Iris pallida Lam.</title>
        <authorList>
            <person name="Bruccoleri R.E."/>
            <person name="Oakeley E.J."/>
            <person name="Faust A.M.E."/>
            <person name="Altorfer M."/>
            <person name="Dessus-Babus S."/>
            <person name="Burckhardt D."/>
            <person name="Oertli M."/>
            <person name="Naumann U."/>
            <person name="Petersen F."/>
            <person name="Wong J."/>
        </authorList>
    </citation>
    <scope>NUCLEOTIDE SEQUENCE</scope>
    <source>
        <strain evidence="11">GSM-AAB239-AS_SAM_17_03QT</strain>
    </source>
</reference>
<evidence type="ECO:0000256" key="8">
    <source>
        <dbReference type="PROSITE-ProRule" id="PRU00175"/>
    </source>
</evidence>
<dbReference type="EMBL" id="JANAVB010031019">
    <property type="protein sequence ID" value="KAJ6812476.1"/>
    <property type="molecule type" value="Genomic_DNA"/>
</dbReference>
<dbReference type="SUPFAM" id="SSF57850">
    <property type="entry name" value="RING/U-box"/>
    <property type="match status" value="1"/>
</dbReference>
<dbReference type="GO" id="GO:0008270">
    <property type="term" value="F:zinc ion binding"/>
    <property type="evidence" value="ECO:0007669"/>
    <property type="project" value="UniProtKB-KW"/>
</dbReference>
<dbReference type="Proteomes" id="UP001140949">
    <property type="component" value="Unassembled WGS sequence"/>
</dbReference>
<reference evidence="11" key="2">
    <citation type="submission" date="2023-04" db="EMBL/GenBank/DDBJ databases">
        <authorList>
            <person name="Bruccoleri R.E."/>
            <person name="Oakeley E.J."/>
            <person name="Faust A.-M."/>
            <person name="Dessus-Babus S."/>
            <person name="Altorfer M."/>
            <person name="Burckhardt D."/>
            <person name="Oertli M."/>
            <person name="Naumann U."/>
            <person name="Petersen F."/>
            <person name="Wong J."/>
        </authorList>
    </citation>
    <scope>NUCLEOTIDE SEQUENCE</scope>
    <source>
        <strain evidence="11">GSM-AAB239-AS_SAM_17_03QT</strain>
        <tissue evidence="11">Leaf</tissue>
    </source>
</reference>
<dbReference type="CDD" id="cd16469">
    <property type="entry name" value="RING-H2_RNF24-like"/>
    <property type="match status" value="1"/>
</dbReference>
<dbReference type="Gene3D" id="3.30.40.10">
    <property type="entry name" value="Zinc/RING finger domain, C3HC4 (zinc finger)"/>
    <property type="match status" value="1"/>
</dbReference>
<dbReference type="InterPro" id="IPR013083">
    <property type="entry name" value="Znf_RING/FYVE/PHD"/>
</dbReference>
<feature type="domain" description="RING-type" evidence="10">
    <location>
        <begin position="461"/>
        <end position="502"/>
    </location>
</feature>
<comment type="catalytic activity">
    <reaction evidence="1">
        <text>S-ubiquitinyl-[E2 ubiquitin-conjugating enzyme]-L-cysteine + [acceptor protein]-L-lysine = [E2 ubiquitin-conjugating enzyme]-L-cysteine + N(6)-ubiquitinyl-[acceptor protein]-L-lysine.</text>
        <dbReference type="EC" id="2.3.2.27"/>
    </reaction>
</comment>
<feature type="region of interest" description="Disordered" evidence="9">
    <location>
        <begin position="333"/>
        <end position="359"/>
    </location>
</feature>
<name>A0AAX6F801_IRIPA</name>
<feature type="region of interest" description="Disordered" evidence="9">
    <location>
        <begin position="197"/>
        <end position="221"/>
    </location>
</feature>
<accession>A0AAX6F801</accession>
<proteinExistence type="predicted"/>
<sequence length="513" mass="56048">MDRRIWNHPYHDQQLHLDIAAVGGVNPMPYFDVTMRSNNVPTSNISVEIPNHLAANTGSSHNPYMHASSASISNRMPPNYVQAGPSCYNHFANGPTSITVNPQMEHGRAPFKRKNSDVSMAVDRGNTNIYYTAGSSSNFPIPSSTLQPNLTPGPQYWAWDPVSMPLVHRSDNLSTVGEGSNRNVRSRQCNAPILETHPRGSHLFSNPSHHHPSTNVSGLAAAGQWSHPPACLDSQQRVQSSGSGGFNLEMNQSLGGHSSVNHNMEIDIGYRPISVHSGSSSTPLPPLHGMTSQVMDVSHNGYGSGTTPYSAIASYQSVGFVASLENGRRVGMEAIPPSRHSRPLSTVGQSNERNGRSQNLYDGLQPFSNGHSARSRWESEGASLMDRSIIYGSRNLFDQHRDMRLDIDNMSYELFLLAQELLALEERIGCVSTGLSENSISVCLKESIYCSFNEDSEEGNCAICLEEYKDKEGLGSLNCGHNFHASCIKKWLLIKNVCPICKGAALPDSSKEK</sequence>
<keyword evidence="5 8" id="KW-0863">Zinc-finger</keyword>
<evidence type="ECO:0000313" key="12">
    <source>
        <dbReference type="Proteomes" id="UP001140949"/>
    </source>
</evidence>
<organism evidence="11 12">
    <name type="scientific">Iris pallida</name>
    <name type="common">Sweet iris</name>
    <dbReference type="NCBI Taxonomy" id="29817"/>
    <lineage>
        <taxon>Eukaryota</taxon>
        <taxon>Viridiplantae</taxon>
        <taxon>Streptophyta</taxon>
        <taxon>Embryophyta</taxon>
        <taxon>Tracheophyta</taxon>
        <taxon>Spermatophyta</taxon>
        <taxon>Magnoliopsida</taxon>
        <taxon>Liliopsida</taxon>
        <taxon>Asparagales</taxon>
        <taxon>Iridaceae</taxon>
        <taxon>Iridoideae</taxon>
        <taxon>Irideae</taxon>
        <taxon>Iris</taxon>
    </lineage>
</organism>
<evidence type="ECO:0000256" key="6">
    <source>
        <dbReference type="ARBA" id="ARBA00022786"/>
    </source>
</evidence>
<keyword evidence="3" id="KW-0808">Transferase</keyword>
<feature type="compositionally biased region" description="Polar residues" evidence="9">
    <location>
        <begin position="343"/>
        <end position="359"/>
    </location>
</feature>
<dbReference type="PANTHER" id="PTHR22937">
    <property type="entry name" value="E3 UBIQUITIN-PROTEIN LIGASE RNF165"/>
    <property type="match status" value="1"/>
</dbReference>
<comment type="caution">
    <text evidence="11">The sequence shown here is derived from an EMBL/GenBank/DDBJ whole genome shotgun (WGS) entry which is preliminary data.</text>
</comment>
<evidence type="ECO:0000256" key="4">
    <source>
        <dbReference type="ARBA" id="ARBA00022723"/>
    </source>
</evidence>
<keyword evidence="4" id="KW-0479">Metal-binding</keyword>
<protein>
    <recommendedName>
        <fullName evidence="2">RING-type E3 ubiquitin transferase</fullName>
        <ecNumber evidence="2">2.3.2.27</ecNumber>
    </recommendedName>
</protein>
<evidence type="ECO:0000256" key="5">
    <source>
        <dbReference type="ARBA" id="ARBA00022771"/>
    </source>
</evidence>